<reference evidence="2" key="1">
    <citation type="submission" date="2021-10" db="EMBL/GenBank/DDBJ databases">
        <authorList>
            <person name="Piombo E."/>
        </authorList>
    </citation>
    <scope>NUCLEOTIDE SEQUENCE</scope>
</reference>
<dbReference type="OrthoDB" id="5144623at2759"/>
<evidence type="ECO:0000256" key="1">
    <source>
        <dbReference type="SAM" id="MobiDB-lite"/>
    </source>
</evidence>
<dbReference type="EMBL" id="CABFNQ020000544">
    <property type="protein sequence ID" value="CAH0018815.1"/>
    <property type="molecule type" value="Genomic_DNA"/>
</dbReference>
<dbReference type="AlphaFoldDB" id="A0A9N9YCZ1"/>
<gene>
    <name evidence="2" type="ORF">CRHIZ90672A_00005440</name>
</gene>
<dbReference type="Proteomes" id="UP000696573">
    <property type="component" value="Unassembled WGS sequence"/>
</dbReference>
<comment type="caution">
    <text evidence="2">The sequence shown here is derived from an EMBL/GenBank/DDBJ whole genome shotgun (WGS) entry which is preliminary data.</text>
</comment>
<evidence type="ECO:0000313" key="3">
    <source>
        <dbReference type="Proteomes" id="UP000696573"/>
    </source>
</evidence>
<feature type="region of interest" description="Disordered" evidence="1">
    <location>
        <begin position="66"/>
        <end position="90"/>
    </location>
</feature>
<keyword evidence="3" id="KW-1185">Reference proteome</keyword>
<proteinExistence type="predicted"/>
<name>A0A9N9YCZ1_9HYPO</name>
<protein>
    <submittedName>
        <fullName evidence="2">Uncharacterized protein</fullName>
    </submittedName>
</protein>
<evidence type="ECO:0000313" key="2">
    <source>
        <dbReference type="EMBL" id="CAH0018815.1"/>
    </source>
</evidence>
<sequence>MSRSLRRILFKRAEPQIVISEEDEPFTIRIEIRAKDGSTRQIPAILDTGCPVDLVSLSFARKHLRERGEGEKDESKGDKGKEVEGERDEDKKRKEIYGVRAPGAKLAIFGEWLVPITATCSQGIERDSRMPPFVLGMATLEAQKFYIAPRLQSWWQLGRPLISIGERTNAVSSYSFEPENSFFDGREKMPLRVILDTGTVMDGVSLSFARRHLEQVKSAPEWTWIDVEGKEHPCDGLWELPLCIGTKDHKQRSFTVLCWGMDLGEPSSGGHHSVRLSKATLVEQDILLDCGTLSFVFEERITKTMKTPKNWSQRLIGKAKSLNEKLREPKIDEE</sequence>
<accession>A0A9N9YCZ1</accession>
<organism evidence="2 3">
    <name type="scientific">Clonostachys rhizophaga</name>
    <dbReference type="NCBI Taxonomy" id="160324"/>
    <lineage>
        <taxon>Eukaryota</taxon>
        <taxon>Fungi</taxon>
        <taxon>Dikarya</taxon>
        <taxon>Ascomycota</taxon>
        <taxon>Pezizomycotina</taxon>
        <taxon>Sordariomycetes</taxon>
        <taxon>Hypocreomycetidae</taxon>
        <taxon>Hypocreales</taxon>
        <taxon>Bionectriaceae</taxon>
        <taxon>Clonostachys</taxon>
    </lineage>
</organism>